<dbReference type="RefSeq" id="WP_146788955.1">
    <property type="nucleotide sequence ID" value="NZ_BAABIO010000003.1"/>
</dbReference>
<dbReference type="Proteomes" id="UP000321204">
    <property type="component" value="Chromosome"/>
</dbReference>
<keyword evidence="2" id="KW-1185">Reference proteome</keyword>
<dbReference type="OrthoDB" id="1493589at2"/>
<evidence type="ECO:0000313" key="1">
    <source>
        <dbReference type="EMBL" id="QEC57059.1"/>
    </source>
</evidence>
<dbReference type="AlphaFoldDB" id="A0A5B8ULK9"/>
<protein>
    <submittedName>
        <fullName evidence="1">Uncharacterized protein</fullName>
    </submittedName>
</protein>
<dbReference type="KEGG" id="fgg:FSB75_14490"/>
<reference evidence="1 2" key="1">
    <citation type="journal article" date="2015" name="Int. J. Syst. Evol. Microbiol.">
        <title>Flavisolibacter ginsenosidimutans sp. nov., with ginsenoside-converting activity isolated from soil used for cultivating ginseng.</title>
        <authorList>
            <person name="Zhao Y."/>
            <person name="Liu Q."/>
            <person name="Kang M.S."/>
            <person name="Jin F."/>
            <person name="Yu H."/>
            <person name="Im W.T."/>
        </authorList>
    </citation>
    <scope>NUCLEOTIDE SEQUENCE [LARGE SCALE GENOMIC DNA]</scope>
    <source>
        <strain evidence="1 2">Gsoil 636</strain>
    </source>
</reference>
<dbReference type="EMBL" id="CP042433">
    <property type="protein sequence ID" value="QEC57059.1"/>
    <property type="molecule type" value="Genomic_DNA"/>
</dbReference>
<organism evidence="1 2">
    <name type="scientific">Flavisolibacter ginsenosidimutans</name>
    <dbReference type="NCBI Taxonomy" id="661481"/>
    <lineage>
        <taxon>Bacteria</taxon>
        <taxon>Pseudomonadati</taxon>
        <taxon>Bacteroidota</taxon>
        <taxon>Chitinophagia</taxon>
        <taxon>Chitinophagales</taxon>
        <taxon>Chitinophagaceae</taxon>
        <taxon>Flavisolibacter</taxon>
    </lineage>
</organism>
<gene>
    <name evidence="1" type="ORF">FSB75_14490</name>
</gene>
<sequence>MERLKGKHLSKKITTSMLIRAAMAIALICTYSLLLAQQKNKINVASTIDKKDYFYIPASALSDTIQGILYQEKFKVKAATNKRPIKFYWISTCNDGYYNLTITPEQIFFSSSHDNPNPNFLFCVTDIDSIQYNQIRKGLQKTPQGFENLSKNYNESQTVFFDKKFKDGYRIPIERNNKNMKQQEFYCERQRKLQLKKYFSILNSYISKNNNKIQIPSVKMKPKFFSYFEQELYDWVPTLVNQKVRFNTSKKQ</sequence>
<name>A0A5B8ULK9_9BACT</name>
<accession>A0A5B8ULK9</accession>
<evidence type="ECO:0000313" key="2">
    <source>
        <dbReference type="Proteomes" id="UP000321204"/>
    </source>
</evidence>
<proteinExistence type="predicted"/>